<dbReference type="UniPathway" id="UPA00034">
    <property type="reaction ID" value="UER00018"/>
</dbReference>
<evidence type="ECO:0000256" key="8">
    <source>
        <dbReference type="ARBA" id="ARBA00023154"/>
    </source>
</evidence>
<feature type="active site" description="Proton donor" evidence="13">
    <location>
        <position position="137"/>
    </location>
</feature>
<evidence type="ECO:0000256" key="4">
    <source>
        <dbReference type="ARBA" id="ARBA00022857"/>
    </source>
</evidence>
<dbReference type="CDD" id="cd02274">
    <property type="entry name" value="DHDPR_N"/>
    <property type="match status" value="1"/>
</dbReference>
<dbReference type="OrthoDB" id="9790352at2"/>
<comment type="subcellular location">
    <subcellularLocation>
        <location evidence="13">Cytoplasm</location>
    </subcellularLocation>
</comment>
<dbReference type="GO" id="GO:0019877">
    <property type="term" value="P:diaminopimelate biosynthetic process"/>
    <property type="evidence" value="ECO:0007669"/>
    <property type="project" value="UniProtKB-UniRule"/>
</dbReference>
<dbReference type="PIRSF" id="PIRSF000161">
    <property type="entry name" value="DHPR"/>
    <property type="match status" value="1"/>
</dbReference>
<dbReference type="AlphaFoldDB" id="A0A1S1PCI9"/>
<keyword evidence="18" id="KW-1185">Reference proteome</keyword>
<dbReference type="Pfam" id="PF05173">
    <property type="entry name" value="DapB_C"/>
    <property type="match status" value="1"/>
</dbReference>
<feature type="binding site" evidence="13">
    <location>
        <begin position="8"/>
        <end position="13"/>
    </location>
    <ligand>
        <name>NAD(+)</name>
        <dbReference type="ChEBI" id="CHEBI:57540"/>
    </ligand>
</feature>
<evidence type="ECO:0000256" key="12">
    <source>
        <dbReference type="ARBA" id="ARBA00049396"/>
    </source>
</evidence>
<evidence type="ECO:0000256" key="7">
    <source>
        <dbReference type="ARBA" id="ARBA00023027"/>
    </source>
</evidence>
<dbReference type="GO" id="GO:0009089">
    <property type="term" value="P:lysine biosynthetic process via diaminopimelate"/>
    <property type="evidence" value="ECO:0007669"/>
    <property type="project" value="UniProtKB-UniRule"/>
</dbReference>
<comment type="caution">
    <text evidence="17">The sequence shown here is derived from an EMBL/GenBank/DDBJ whole genome shotgun (WGS) entry which is preliminary data.</text>
</comment>
<keyword evidence="7 13" id="KW-0520">NAD</keyword>
<dbReference type="InterPro" id="IPR036291">
    <property type="entry name" value="NAD(P)-bd_dom_sf"/>
</dbReference>
<comment type="function">
    <text evidence="13">Catalyzes the conversion of 4-hydroxy-tetrahydrodipicolinate (HTPA) to tetrahydrodipicolinate.</text>
</comment>
<comment type="catalytic activity">
    <reaction evidence="11 13">
        <text>(S)-2,3,4,5-tetrahydrodipicolinate + NADP(+) + H2O = (2S,4S)-4-hydroxy-2,3,4,5-tetrahydrodipicolinate + NADPH + H(+)</text>
        <dbReference type="Rhea" id="RHEA:35331"/>
        <dbReference type="ChEBI" id="CHEBI:15377"/>
        <dbReference type="ChEBI" id="CHEBI:15378"/>
        <dbReference type="ChEBI" id="CHEBI:16845"/>
        <dbReference type="ChEBI" id="CHEBI:57783"/>
        <dbReference type="ChEBI" id="CHEBI:58349"/>
        <dbReference type="ChEBI" id="CHEBI:67139"/>
        <dbReference type="EC" id="1.17.1.8"/>
    </reaction>
</comment>
<dbReference type="GO" id="GO:0051287">
    <property type="term" value="F:NAD binding"/>
    <property type="evidence" value="ECO:0007669"/>
    <property type="project" value="UniProtKB-UniRule"/>
</dbReference>
<comment type="pathway">
    <text evidence="9 13">Amino-acid biosynthesis; L-lysine biosynthesis via DAP pathway; (S)-tetrahydrodipicolinate from L-aspartate: step 4/4.</text>
</comment>
<reference evidence="18" key="1">
    <citation type="submission" date="2016-07" db="EMBL/GenBank/DDBJ databases">
        <title>Frankia sp. NRRL B-16219 Genome sequencing.</title>
        <authorList>
            <person name="Ghodhbane-Gtari F."/>
            <person name="Swanson E."/>
            <person name="Gueddou A."/>
            <person name="Louati M."/>
            <person name="Nouioui I."/>
            <person name="Hezbri K."/>
            <person name="Abebe-Akele F."/>
            <person name="Simpson S."/>
            <person name="Morris K."/>
            <person name="Thomas K."/>
            <person name="Gtari M."/>
            <person name="Tisa L.S."/>
        </authorList>
    </citation>
    <scope>NUCLEOTIDE SEQUENCE [LARGE SCALE GENOMIC DNA]</scope>
    <source>
        <strain evidence="18">NRRL B-16219</strain>
    </source>
</reference>
<dbReference type="InterPro" id="IPR022663">
    <property type="entry name" value="DapB_C"/>
</dbReference>
<evidence type="ECO:0000313" key="17">
    <source>
        <dbReference type="EMBL" id="OHV18899.1"/>
    </source>
</evidence>
<comment type="catalytic activity">
    <reaction evidence="12 13">
        <text>(S)-2,3,4,5-tetrahydrodipicolinate + NAD(+) + H2O = (2S,4S)-4-hydroxy-2,3,4,5-tetrahydrodipicolinate + NADH + H(+)</text>
        <dbReference type="Rhea" id="RHEA:35323"/>
        <dbReference type="ChEBI" id="CHEBI:15377"/>
        <dbReference type="ChEBI" id="CHEBI:15378"/>
        <dbReference type="ChEBI" id="CHEBI:16845"/>
        <dbReference type="ChEBI" id="CHEBI:57540"/>
        <dbReference type="ChEBI" id="CHEBI:57945"/>
        <dbReference type="ChEBI" id="CHEBI:67139"/>
        <dbReference type="EC" id="1.17.1.8"/>
    </reaction>
</comment>
<dbReference type="FunFam" id="3.30.360.10:FF:000009">
    <property type="entry name" value="4-hydroxy-tetrahydrodipicolinate reductase"/>
    <property type="match status" value="1"/>
</dbReference>
<evidence type="ECO:0000256" key="10">
    <source>
        <dbReference type="ARBA" id="ARBA00038983"/>
    </source>
</evidence>
<proteinExistence type="inferred from homology"/>
<dbReference type="Proteomes" id="UP000179769">
    <property type="component" value="Unassembled WGS sequence"/>
</dbReference>
<dbReference type="GO" id="GO:0008839">
    <property type="term" value="F:4-hydroxy-tetrahydrodipicolinate reductase"/>
    <property type="evidence" value="ECO:0007669"/>
    <property type="project" value="UniProtKB-UniRule"/>
</dbReference>
<feature type="domain" description="Dihydrodipicolinate reductase N-terminal" evidence="15">
    <location>
        <begin position="3"/>
        <end position="106"/>
    </location>
</feature>
<keyword evidence="3 13" id="KW-0028">Amino-acid biosynthesis</keyword>
<comment type="subunit">
    <text evidence="13">Homotetramer.</text>
</comment>
<comment type="similarity">
    <text evidence="1 13">Belongs to the DapB family.</text>
</comment>
<protein>
    <recommendedName>
        <fullName evidence="10 13">4-hydroxy-tetrahydrodipicolinate reductase</fullName>
        <shortName evidence="13">HTPA reductase</shortName>
        <ecNumber evidence="10 13">1.17.1.8</ecNumber>
    </recommendedName>
</protein>
<keyword evidence="8 13" id="KW-0457">Lysine biosynthesis</keyword>
<feature type="binding site" evidence="13">
    <location>
        <position position="134"/>
    </location>
    <ligand>
        <name>(S)-2,3,4,5-tetrahydrodipicolinate</name>
        <dbReference type="ChEBI" id="CHEBI:16845"/>
    </ligand>
</feature>
<evidence type="ECO:0000256" key="9">
    <source>
        <dbReference type="ARBA" id="ARBA00037922"/>
    </source>
</evidence>
<dbReference type="SUPFAM" id="SSF55347">
    <property type="entry name" value="Glyceraldehyde-3-phosphate dehydrogenase-like, C-terminal domain"/>
    <property type="match status" value="1"/>
</dbReference>
<dbReference type="GO" id="GO:0016726">
    <property type="term" value="F:oxidoreductase activity, acting on CH or CH2 groups, NAD or NADP as acceptor"/>
    <property type="evidence" value="ECO:0007669"/>
    <property type="project" value="UniProtKB-UniRule"/>
</dbReference>
<comment type="caution">
    <text evidence="13">Lacks conserved residue(s) required for the propagation of feature annotation.</text>
</comment>
<evidence type="ECO:0000256" key="6">
    <source>
        <dbReference type="ARBA" id="ARBA00023002"/>
    </source>
</evidence>
<name>A0A1S1PCI9_9ACTN</name>
<dbReference type="PROSITE" id="PS01298">
    <property type="entry name" value="DAPB"/>
    <property type="match status" value="1"/>
</dbReference>
<dbReference type="GO" id="GO:0050661">
    <property type="term" value="F:NADP binding"/>
    <property type="evidence" value="ECO:0007669"/>
    <property type="project" value="UniProtKB-UniRule"/>
</dbReference>
<feature type="region of interest" description="Disordered" evidence="14">
    <location>
        <begin position="156"/>
        <end position="179"/>
    </location>
</feature>
<dbReference type="PANTHER" id="PTHR20836:SF0">
    <property type="entry name" value="4-HYDROXY-TETRAHYDRODIPICOLINATE REDUCTASE 1, CHLOROPLASTIC-RELATED"/>
    <property type="match status" value="1"/>
</dbReference>
<dbReference type="SUPFAM" id="SSF51735">
    <property type="entry name" value="NAD(P)-binding Rossmann-fold domains"/>
    <property type="match status" value="1"/>
</dbReference>
<feature type="binding site" evidence="13">
    <location>
        <begin position="76"/>
        <end position="78"/>
    </location>
    <ligand>
        <name>NAD(+)</name>
        <dbReference type="ChEBI" id="CHEBI:57540"/>
    </ligand>
</feature>
<dbReference type="GO" id="GO:0005829">
    <property type="term" value="C:cytosol"/>
    <property type="evidence" value="ECO:0007669"/>
    <property type="project" value="TreeGrafter"/>
</dbReference>
<evidence type="ECO:0000256" key="5">
    <source>
        <dbReference type="ARBA" id="ARBA00022915"/>
    </source>
</evidence>
<keyword evidence="5 13" id="KW-0220">Diaminopimelate biosynthesis</keyword>
<dbReference type="Gene3D" id="3.40.50.720">
    <property type="entry name" value="NAD(P)-binding Rossmann-like Domain"/>
    <property type="match status" value="1"/>
</dbReference>
<dbReference type="InterPro" id="IPR022664">
    <property type="entry name" value="DapB_N_CS"/>
</dbReference>
<evidence type="ECO:0000256" key="13">
    <source>
        <dbReference type="HAMAP-Rule" id="MF_00102"/>
    </source>
</evidence>
<keyword evidence="4 13" id="KW-0521">NADP</keyword>
<evidence type="ECO:0000256" key="2">
    <source>
        <dbReference type="ARBA" id="ARBA00022490"/>
    </source>
</evidence>
<dbReference type="NCBIfam" id="TIGR00036">
    <property type="entry name" value="dapB"/>
    <property type="match status" value="1"/>
</dbReference>
<dbReference type="PANTHER" id="PTHR20836">
    <property type="entry name" value="DIHYDRODIPICOLINATE REDUCTASE"/>
    <property type="match status" value="1"/>
</dbReference>
<evidence type="ECO:0000313" key="18">
    <source>
        <dbReference type="Proteomes" id="UP000179769"/>
    </source>
</evidence>
<evidence type="ECO:0000256" key="1">
    <source>
        <dbReference type="ARBA" id="ARBA00006642"/>
    </source>
</evidence>
<keyword evidence="2 13" id="KW-0963">Cytoplasm</keyword>
<dbReference type="InterPro" id="IPR000846">
    <property type="entry name" value="DapB_N"/>
</dbReference>
<dbReference type="Gene3D" id="3.30.360.10">
    <property type="entry name" value="Dihydrodipicolinate Reductase, domain 2"/>
    <property type="match status" value="1"/>
</dbReference>
<evidence type="ECO:0000256" key="11">
    <source>
        <dbReference type="ARBA" id="ARBA00049080"/>
    </source>
</evidence>
<feature type="binding site" evidence="13">
    <location>
        <position position="32"/>
    </location>
    <ligand>
        <name>NAD(+)</name>
        <dbReference type="ChEBI" id="CHEBI:57540"/>
    </ligand>
</feature>
<feature type="binding site" evidence="13">
    <location>
        <begin position="143"/>
        <end position="144"/>
    </location>
    <ligand>
        <name>(S)-2,3,4,5-tetrahydrodipicolinate</name>
        <dbReference type="ChEBI" id="CHEBI:16845"/>
    </ligand>
</feature>
<dbReference type="InterPro" id="IPR023940">
    <property type="entry name" value="DHDPR_bac"/>
</dbReference>
<keyword evidence="6 13" id="KW-0560">Oxidoreductase</keyword>
<organism evidence="17 18">
    <name type="scientific">Parafrankia soli</name>
    <dbReference type="NCBI Taxonomy" id="2599596"/>
    <lineage>
        <taxon>Bacteria</taxon>
        <taxon>Bacillati</taxon>
        <taxon>Actinomycetota</taxon>
        <taxon>Actinomycetes</taxon>
        <taxon>Frankiales</taxon>
        <taxon>Frankiaceae</taxon>
        <taxon>Parafrankia</taxon>
    </lineage>
</organism>
<feature type="binding site" evidence="13">
    <location>
        <begin position="103"/>
        <end position="106"/>
    </location>
    <ligand>
        <name>NAD(+)</name>
        <dbReference type="ChEBI" id="CHEBI:57540"/>
    </ligand>
</feature>
<dbReference type="HAMAP" id="MF_00102">
    <property type="entry name" value="DapB"/>
    <property type="match status" value="1"/>
</dbReference>
<accession>A0A1S1PCI9</accession>
<evidence type="ECO:0000259" key="16">
    <source>
        <dbReference type="Pfam" id="PF05173"/>
    </source>
</evidence>
<feature type="compositionally biased region" description="Basic and acidic residues" evidence="14">
    <location>
        <begin position="168"/>
        <end position="179"/>
    </location>
</feature>
<dbReference type="Pfam" id="PF01113">
    <property type="entry name" value="DapB_N"/>
    <property type="match status" value="1"/>
</dbReference>
<dbReference type="RefSeq" id="WP_071067237.1">
    <property type="nucleotide sequence ID" value="NZ_MAXA01000286.1"/>
</dbReference>
<sequence>MTQVAVLGARGRMGEASVRAIEATSDMSVVAEIDVDDNLREIVEKKANVVLVFSPPGVAHEQVQWCIEQGIHVVVGTSGFDEDAVQQIRAALIERDEVNVFVVPNFSVGAVLLTQFAAKAAPLFESVEIIEMHHPDKVDAPSGTAQHTAELIARARAKAGSAPSPDATSRDPHGTRGGRIEEVNVHAVRVRGFMSSQEVLFGSEGEILRLRYDSVTRESLMPGVLAALRAVPGLPGVTIGLETVLSLG</sequence>
<feature type="domain" description="Dihydrodipicolinate reductase C-terminal" evidence="16">
    <location>
        <begin position="109"/>
        <end position="245"/>
    </location>
</feature>
<gene>
    <name evidence="13" type="primary">dapB</name>
    <name evidence="17" type="ORF">BBK14_29690</name>
</gene>
<evidence type="ECO:0000259" key="15">
    <source>
        <dbReference type="Pfam" id="PF01113"/>
    </source>
</evidence>
<comment type="caution">
    <text evidence="13">Was originally thought to be a dihydrodipicolinate reductase (DHDPR), catalyzing the conversion of dihydrodipicolinate to tetrahydrodipicolinate. However, it was shown in E.coli that the substrate of the enzymatic reaction is not dihydrodipicolinate (DHDP) but in fact (2S,4S)-4-hydroxy-2,3,4,5-tetrahydrodipicolinic acid (HTPA), the product released by the DapA-catalyzed reaction.</text>
</comment>
<feature type="active site" description="Proton donor/acceptor" evidence="13">
    <location>
        <position position="133"/>
    </location>
</feature>
<dbReference type="EMBL" id="MAXA01000286">
    <property type="protein sequence ID" value="OHV18899.1"/>
    <property type="molecule type" value="Genomic_DNA"/>
</dbReference>
<evidence type="ECO:0000256" key="3">
    <source>
        <dbReference type="ARBA" id="ARBA00022605"/>
    </source>
</evidence>
<evidence type="ECO:0000256" key="14">
    <source>
        <dbReference type="SAM" id="MobiDB-lite"/>
    </source>
</evidence>
<dbReference type="EC" id="1.17.1.8" evidence="10 13"/>